<evidence type="ECO:0000256" key="5">
    <source>
        <dbReference type="ARBA" id="ARBA00022679"/>
    </source>
</evidence>
<dbReference type="CDD" id="cd00609">
    <property type="entry name" value="AAT_like"/>
    <property type="match status" value="1"/>
</dbReference>
<dbReference type="InterPro" id="IPR015424">
    <property type="entry name" value="PyrdxlP-dep_Trfase"/>
</dbReference>
<sequence length="413" mass="44125">MTAGTINWTESFASRAARMNASEIRELLKLLDQPDVISFAGGIPDPALFPAQAISEAYTSVLIDKVKSAQALQYSVSEGYLPLRRWIAGQMARQGVPCTEANVMITAGSQQGLDFIGKLFLSPGDTALVTAPTYLGALQAFNAYEPRYDRLTLEGGNRTPESYRLAAAERGGRVGLAYLVPDFSNPTGETVPLAARQGLLDLAAALDTVVIEDAAYQALRYDGTPVPSLLALDVERSGGIERTRTLFCGTFSKTLAPALRVGWVCGAAEVIAKLVLVKQAADLHCATINQMVMHEVAEKVFEPQVARIREAYRQRRDLMLAALARHMPAGVSWTRPEGGMFVWVTLPAHIDGAALLARAVGECRVAFVPGKAFYGEGAVGNKLRLSYSLSNEAAINEGIARLGGLIGSLAAAA</sequence>
<protein>
    <submittedName>
        <fullName evidence="8">PLP-dependent aminotransferase family protein</fullName>
    </submittedName>
</protein>
<dbReference type="FunFam" id="3.40.640.10:FF:000053">
    <property type="entry name" value="Aminotransferase, class I"/>
    <property type="match status" value="1"/>
</dbReference>
<dbReference type="AlphaFoldDB" id="A0A418WCF8"/>
<comment type="caution">
    <text evidence="8">The sequence shown here is derived from an EMBL/GenBank/DDBJ whole genome shotgun (WGS) entry which is preliminary data.</text>
</comment>
<comment type="similarity">
    <text evidence="2">Belongs to the class-I pyridoxal-phosphate-dependent aminotransferase family.</text>
</comment>
<organism evidence="8 9">
    <name type="scientific">Oleomonas cavernae</name>
    <dbReference type="NCBI Taxonomy" id="2320859"/>
    <lineage>
        <taxon>Bacteria</taxon>
        <taxon>Pseudomonadati</taxon>
        <taxon>Pseudomonadota</taxon>
        <taxon>Alphaproteobacteria</taxon>
        <taxon>Acetobacterales</taxon>
        <taxon>Acetobacteraceae</taxon>
        <taxon>Oleomonas</taxon>
    </lineage>
</organism>
<dbReference type="InterPro" id="IPR004839">
    <property type="entry name" value="Aminotransferase_I/II_large"/>
</dbReference>
<evidence type="ECO:0000259" key="7">
    <source>
        <dbReference type="Pfam" id="PF00155"/>
    </source>
</evidence>
<keyword evidence="9" id="KW-1185">Reference proteome</keyword>
<reference evidence="8 9" key="1">
    <citation type="submission" date="2018-09" db="EMBL/GenBank/DDBJ databases">
        <authorList>
            <person name="Zhu H."/>
        </authorList>
    </citation>
    <scope>NUCLEOTIDE SEQUENCE [LARGE SCALE GENOMIC DNA]</scope>
    <source>
        <strain evidence="8 9">K1W22B-8</strain>
    </source>
</reference>
<dbReference type="InterPro" id="IPR015422">
    <property type="entry name" value="PyrdxlP-dep_Trfase_small"/>
</dbReference>
<evidence type="ECO:0000313" key="9">
    <source>
        <dbReference type="Proteomes" id="UP000284605"/>
    </source>
</evidence>
<keyword evidence="5 8" id="KW-0808">Transferase</keyword>
<dbReference type="InterPro" id="IPR050859">
    <property type="entry name" value="Class-I_PLP-dep_aminotransf"/>
</dbReference>
<evidence type="ECO:0000256" key="1">
    <source>
        <dbReference type="ARBA" id="ARBA00001933"/>
    </source>
</evidence>
<comment type="subunit">
    <text evidence="3">Homodimer.</text>
</comment>
<dbReference type="Pfam" id="PF00155">
    <property type="entry name" value="Aminotran_1_2"/>
    <property type="match status" value="1"/>
</dbReference>
<accession>A0A418WCF8</accession>
<dbReference type="GO" id="GO:1901605">
    <property type="term" value="P:alpha-amino acid metabolic process"/>
    <property type="evidence" value="ECO:0007669"/>
    <property type="project" value="TreeGrafter"/>
</dbReference>
<dbReference type="GO" id="GO:0030170">
    <property type="term" value="F:pyridoxal phosphate binding"/>
    <property type="evidence" value="ECO:0007669"/>
    <property type="project" value="InterPro"/>
</dbReference>
<dbReference type="SUPFAM" id="SSF53383">
    <property type="entry name" value="PLP-dependent transferases"/>
    <property type="match status" value="1"/>
</dbReference>
<dbReference type="Proteomes" id="UP000284605">
    <property type="component" value="Unassembled WGS sequence"/>
</dbReference>
<dbReference type="PANTHER" id="PTHR42790:SF19">
    <property type="entry name" value="KYNURENINE_ALPHA-AMINOADIPATE AMINOTRANSFERASE, MITOCHONDRIAL"/>
    <property type="match status" value="1"/>
</dbReference>
<dbReference type="Gene3D" id="3.40.640.10">
    <property type="entry name" value="Type I PLP-dependent aspartate aminotransferase-like (Major domain)"/>
    <property type="match status" value="1"/>
</dbReference>
<dbReference type="RefSeq" id="WP_119778358.1">
    <property type="nucleotide sequence ID" value="NZ_QYUK01000011.1"/>
</dbReference>
<evidence type="ECO:0000256" key="3">
    <source>
        <dbReference type="ARBA" id="ARBA00011738"/>
    </source>
</evidence>
<evidence type="ECO:0000256" key="6">
    <source>
        <dbReference type="ARBA" id="ARBA00022898"/>
    </source>
</evidence>
<dbReference type="GO" id="GO:0008483">
    <property type="term" value="F:transaminase activity"/>
    <property type="evidence" value="ECO:0007669"/>
    <property type="project" value="UniProtKB-KW"/>
</dbReference>
<evidence type="ECO:0000313" key="8">
    <source>
        <dbReference type="EMBL" id="RJF87721.1"/>
    </source>
</evidence>
<evidence type="ECO:0000256" key="2">
    <source>
        <dbReference type="ARBA" id="ARBA00007441"/>
    </source>
</evidence>
<gene>
    <name evidence="8" type="ORF">D3874_12380</name>
</gene>
<dbReference type="Gene3D" id="3.90.1150.10">
    <property type="entry name" value="Aspartate Aminotransferase, domain 1"/>
    <property type="match status" value="1"/>
</dbReference>
<proteinExistence type="inferred from homology"/>
<comment type="cofactor">
    <cofactor evidence="1">
        <name>pyridoxal 5'-phosphate</name>
        <dbReference type="ChEBI" id="CHEBI:597326"/>
    </cofactor>
</comment>
<dbReference type="OrthoDB" id="9802328at2"/>
<evidence type="ECO:0000256" key="4">
    <source>
        <dbReference type="ARBA" id="ARBA00022576"/>
    </source>
</evidence>
<dbReference type="EMBL" id="QYUK01000011">
    <property type="protein sequence ID" value="RJF87721.1"/>
    <property type="molecule type" value="Genomic_DNA"/>
</dbReference>
<dbReference type="InterPro" id="IPR015421">
    <property type="entry name" value="PyrdxlP-dep_Trfase_major"/>
</dbReference>
<keyword evidence="6" id="KW-0663">Pyridoxal phosphate</keyword>
<dbReference type="PANTHER" id="PTHR42790">
    <property type="entry name" value="AMINOTRANSFERASE"/>
    <property type="match status" value="1"/>
</dbReference>
<feature type="domain" description="Aminotransferase class I/classII large" evidence="7">
    <location>
        <begin position="65"/>
        <end position="401"/>
    </location>
</feature>
<name>A0A418WCF8_9PROT</name>
<keyword evidence="4 8" id="KW-0032">Aminotransferase</keyword>